<dbReference type="NCBIfam" id="TIGR00566">
    <property type="entry name" value="trpG_papA"/>
    <property type="match status" value="1"/>
</dbReference>
<dbReference type="GO" id="GO:0000162">
    <property type="term" value="P:L-tryptophan biosynthetic process"/>
    <property type="evidence" value="ECO:0007669"/>
    <property type="project" value="TreeGrafter"/>
</dbReference>
<keyword evidence="1" id="KW-0315">Glutamine amidotransferase</keyword>
<evidence type="ECO:0000256" key="1">
    <source>
        <dbReference type="ARBA" id="ARBA00022962"/>
    </source>
</evidence>
<dbReference type="PRINTS" id="PR00096">
    <property type="entry name" value="GATASE"/>
</dbReference>
<sequence>MSGAGAHILVVDNYDSFVYTLVGYLRELGARTTVMRNDDFDAAQLDELLPGFDGVLLSPGPGAPADSGVSPAVIAWAEAHRLPLFGVCLGHQALGEVFGATVAHSPTLMHGKTSLVEHTGEGMFAHCRNPLTATRYHSLAIVDSTLPAEVFETTAQTRDGVVMAIAHRTAPLFGVQFHPESVLTEDGYQMVGNFLAVCGMPEAAQAARGRSPIASAGLNRA</sequence>
<dbReference type="PROSITE" id="PS51273">
    <property type="entry name" value="GATASE_TYPE_1"/>
    <property type="match status" value="1"/>
</dbReference>
<proteinExistence type="predicted"/>
<dbReference type="RefSeq" id="WP_160952042.1">
    <property type="nucleotide sequence ID" value="NZ_WWEQ01000002.1"/>
</dbReference>
<dbReference type="Pfam" id="PF00117">
    <property type="entry name" value="GATase"/>
    <property type="match status" value="1"/>
</dbReference>
<evidence type="ECO:0000259" key="2">
    <source>
        <dbReference type="Pfam" id="PF00117"/>
    </source>
</evidence>
<dbReference type="CDD" id="cd01743">
    <property type="entry name" value="GATase1_Anthranilate_Synthase"/>
    <property type="match status" value="1"/>
</dbReference>
<dbReference type="SUPFAM" id="SSF52317">
    <property type="entry name" value="Class I glutamine amidotransferase-like"/>
    <property type="match status" value="1"/>
</dbReference>
<comment type="caution">
    <text evidence="3">The sequence shown here is derived from an EMBL/GenBank/DDBJ whole genome shotgun (WGS) entry which is preliminary data.</text>
</comment>
<accession>A0A6N9H4P7</accession>
<organism evidence="3 4">
    <name type="scientific">Brevibacterium rongguiense</name>
    <dbReference type="NCBI Taxonomy" id="2695267"/>
    <lineage>
        <taxon>Bacteria</taxon>
        <taxon>Bacillati</taxon>
        <taxon>Actinomycetota</taxon>
        <taxon>Actinomycetes</taxon>
        <taxon>Micrococcales</taxon>
        <taxon>Brevibacteriaceae</taxon>
        <taxon>Brevibacterium</taxon>
    </lineage>
</organism>
<dbReference type="PANTHER" id="PTHR43418">
    <property type="entry name" value="MULTIFUNCTIONAL TRYPTOPHAN BIOSYNTHESIS PROTEIN-RELATED"/>
    <property type="match status" value="1"/>
</dbReference>
<gene>
    <name evidence="3" type="ORF">GSY69_00960</name>
</gene>
<dbReference type="FunFam" id="3.40.50.880:FF:000003">
    <property type="entry name" value="Anthranilate synthase component II"/>
    <property type="match status" value="1"/>
</dbReference>
<dbReference type="Proteomes" id="UP000469215">
    <property type="component" value="Unassembled WGS sequence"/>
</dbReference>
<dbReference type="PRINTS" id="PR00097">
    <property type="entry name" value="ANTSNTHASEII"/>
</dbReference>
<dbReference type="PANTHER" id="PTHR43418:SF4">
    <property type="entry name" value="MULTIFUNCTIONAL TRYPTOPHAN BIOSYNTHESIS PROTEIN"/>
    <property type="match status" value="1"/>
</dbReference>
<dbReference type="InterPro" id="IPR006221">
    <property type="entry name" value="TrpG/PapA_dom"/>
</dbReference>
<dbReference type="AlphaFoldDB" id="A0A6N9H4P7"/>
<dbReference type="GO" id="GO:0005829">
    <property type="term" value="C:cytosol"/>
    <property type="evidence" value="ECO:0007669"/>
    <property type="project" value="TreeGrafter"/>
</dbReference>
<evidence type="ECO:0000313" key="4">
    <source>
        <dbReference type="Proteomes" id="UP000469215"/>
    </source>
</evidence>
<evidence type="ECO:0000313" key="3">
    <source>
        <dbReference type="EMBL" id="MYM18584.1"/>
    </source>
</evidence>
<feature type="domain" description="Glutamine amidotransferase" evidence="2">
    <location>
        <begin position="9"/>
        <end position="195"/>
    </location>
</feature>
<dbReference type="InterPro" id="IPR050472">
    <property type="entry name" value="Anth_synth/Amidotransfase"/>
</dbReference>
<protein>
    <submittedName>
        <fullName evidence="3">Anthranilate synthase component II</fullName>
    </submittedName>
</protein>
<dbReference type="InterPro" id="IPR017926">
    <property type="entry name" value="GATASE"/>
</dbReference>
<dbReference type="GO" id="GO:0004049">
    <property type="term" value="F:anthranilate synthase activity"/>
    <property type="evidence" value="ECO:0007669"/>
    <property type="project" value="TreeGrafter"/>
</dbReference>
<reference evidence="3 4" key="1">
    <citation type="submission" date="2020-01" db="EMBL/GenBank/DDBJ databases">
        <authorList>
            <person name="Deng T."/>
        </authorList>
    </citation>
    <scope>NUCLEOTIDE SEQUENCE [LARGE SCALE GENOMIC DNA]</scope>
    <source>
        <strain evidence="3 4">5221</strain>
    </source>
</reference>
<keyword evidence="4" id="KW-1185">Reference proteome</keyword>
<dbReference type="Gene3D" id="3.40.50.880">
    <property type="match status" value="1"/>
</dbReference>
<dbReference type="PRINTS" id="PR00099">
    <property type="entry name" value="CPSGATASE"/>
</dbReference>
<name>A0A6N9H4P7_9MICO</name>
<dbReference type="EMBL" id="WWEQ01000002">
    <property type="protein sequence ID" value="MYM18584.1"/>
    <property type="molecule type" value="Genomic_DNA"/>
</dbReference>
<dbReference type="InterPro" id="IPR029062">
    <property type="entry name" value="Class_I_gatase-like"/>
</dbReference>